<dbReference type="CDD" id="cd01949">
    <property type="entry name" value="GGDEF"/>
    <property type="match status" value="1"/>
</dbReference>
<evidence type="ECO:0000313" key="4">
    <source>
        <dbReference type="Proteomes" id="UP001226762"/>
    </source>
</evidence>
<dbReference type="SMART" id="SM00267">
    <property type="entry name" value="GGDEF"/>
    <property type="match status" value="1"/>
</dbReference>
<dbReference type="InterPro" id="IPR000160">
    <property type="entry name" value="GGDEF_dom"/>
</dbReference>
<dbReference type="InterPro" id="IPR043128">
    <property type="entry name" value="Rev_trsase/Diguanyl_cyclase"/>
</dbReference>
<dbReference type="AlphaFoldDB" id="A0AAE3WIU1"/>
<dbReference type="PROSITE" id="PS50887">
    <property type="entry name" value="GGDEF"/>
    <property type="match status" value="1"/>
</dbReference>
<feature type="domain" description="GGDEF" evidence="2">
    <location>
        <begin position="195"/>
        <end position="329"/>
    </location>
</feature>
<feature type="region of interest" description="Disordered" evidence="1">
    <location>
        <begin position="324"/>
        <end position="356"/>
    </location>
</feature>
<dbReference type="Gene3D" id="3.30.450.260">
    <property type="entry name" value="Haem NO binding associated domain"/>
    <property type="match status" value="1"/>
</dbReference>
<dbReference type="InterPro" id="IPR029787">
    <property type="entry name" value="Nucleotide_cyclase"/>
</dbReference>
<dbReference type="EC" id="2.7.7.65" evidence="3"/>
<keyword evidence="4" id="KW-1185">Reference proteome</keyword>
<dbReference type="Pfam" id="PF00990">
    <property type="entry name" value="GGDEF"/>
    <property type="match status" value="1"/>
</dbReference>
<gene>
    <name evidence="3" type="ORF">NO357_20350</name>
</gene>
<organism evidence="3 4">
    <name type="scientific">Marimonas arenosa</name>
    <dbReference type="NCBI Taxonomy" id="1795305"/>
    <lineage>
        <taxon>Bacteria</taxon>
        <taxon>Pseudomonadati</taxon>
        <taxon>Pseudomonadota</taxon>
        <taxon>Alphaproteobacteria</taxon>
        <taxon>Rhodobacterales</taxon>
        <taxon>Paracoccaceae</taxon>
        <taxon>Marimonas</taxon>
    </lineage>
</organism>
<evidence type="ECO:0000256" key="1">
    <source>
        <dbReference type="SAM" id="MobiDB-lite"/>
    </source>
</evidence>
<reference evidence="3" key="1">
    <citation type="submission" date="2022-07" db="EMBL/GenBank/DDBJ databases">
        <authorList>
            <person name="Otstavnykh N."/>
            <person name="Isaeva M."/>
            <person name="Bystritskaya E."/>
        </authorList>
    </citation>
    <scope>NUCLEOTIDE SEQUENCE</scope>
    <source>
        <strain evidence="3">KCTC 52189</strain>
    </source>
</reference>
<dbReference type="InterPro" id="IPR052163">
    <property type="entry name" value="DGC-Regulatory_Protein"/>
</dbReference>
<keyword evidence="3" id="KW-0808">Transferase</keyword>
<comment type="caution">
    <text evidence="3">The sequence shown here is derived from an EMBL/GenBank/DDBJ whole genome shotgun (WGS) entry which is preliminary data.</text>
</comment>
<dbReference type="Proteomes" id="UP001226762">
    <property type="component" value="Unassembled WGS sequence"/>
</dbReference>
<dbReference type="RefSeq" id="WP_306737572.1">
    <property type="nucleotide sequence ID" value="NZ_JANHAX010000008.1"/>
</dbReference>
<dbReference type="NCBIfam" id="TIGR00254">
    <property type="entry name" value="GGDEF"/>
    <property type="match status" value="1"/>
</dbReference>
<dbReference type="SUPFAM" id="SSF55073">
    <property type="entry name" value="Nucleotide cyclase"/>
    <property type="match status" value="1"/>
</dbReference>
<dbReference type="PANTHER" id="PTHR46663">
    <property type="entry name" value="DIGUANYLATE CYCLASE DGCT-RELATED"/>
    <property type="match status" value="1"/>
</dbReference>
<evidence type="ECO:0000259" key="2">
    <source>
        <dbReference type="PROSITE" id="PS50887"/>
    </source>
</evidence>
<keyword evidence="3" id="KW-0548">Nucleotidyltransferase</keyword>
<reference evidence="3" key="2">
    <citation type="submission" date="2023-02" db="EMBL/GenBank/DDBJ databases">
        <title>'Rhodoalgimonas zhirmunskyi' gen. nov., isolated from a red alga.</title>
        <authorList>
            <person name="Nedashkovskaya O.I."/>
            <person name="Otstavnykh N.Y."/>
            <person name="Bystritskaya E.P."/>
            <person name="Balabanova L.A."/>
            <person name="Isaeva M.P."/>
        </authorList>
    </citation>
    <scope>NUCLEOTIDE SEQUENCE</scope>
    <source>
        <strain evidence="3">KCTC 52189</strain>
    </source>
</reference>
<accession>A0AAE3WIU1</accession>
<evidence type="ECO:0000313" key="3">
    <source>
        <dbReference type="EMBL" id="MDQ2092263.1"/>
    </source>
</evidence>
<dbReference type="EMBL" id="JANHAX010000008">
    <property type="protein sequence ID" value="MDQ2092263.1"/>
    <property type="molecule type" value="Genomic_DNA"/>
</dbReference>
<name>A0AAE3WIU1_9RHOB</name>
<sequence>MTDPDAMVPILDVLCPMHLVIDASGHIRHAGPTLQKLRPESPLAGQRFLELFELRRPRNVRSMADLLASSRVKLHMRFRDGIQTALKGVLMPLSTECREAPAGAVVNLSFGISILDAVRDYDLLAGDFPATDLTIEMLYLVEAKSAAMAASRKLNRQLQSAKVAAEEQAFTDTLTGLKNRRAMDHVLDRLIAGGRPFALMHVDLDFFKAVNDTLGHAAGDHVLQQVAQIMVEQTRSGDTIARVGGDEFVLLFDGLVDARRLESVATRIIGELERPIPFGDQLAQISASAGTVLSLDYPRPEAAQMLADADLALYASKHKGRAQHSFFSPEMRDPAPAENPSLGQAADMGGEGAAAG</sequence>
<protein>
    <submittedName>
        <fullName evidence="3">Diguanylate cyclase</fullName>
        <ecNumber evidence="3">2.7.7.65</ecNumber>
    </submittedName>
</protein>
<proteinExistence type="predicted"/>
<dbReference type="InterPro" id="IPR042463">
    <property type="entry name" value="HNOB_dom_associated_sf"/>
</dbReference>
<dbReference type="Gene3D" id="3.30.70.270">
    <property type="match status" value="1"/>
</dbReference>
<dbReference type="GO" id="GO:0052621">
    <property type="term" value="F:diguanylate cyclase activity"/>
    <property type="evidence" value="ECO:0007669"/>
    <property type="project" value="UniProtKB-EC"/>
</dbReference>
<dbReference type="PANTHER" id="PTHR46663:SF4">
    <property type="entry name" value="DIGUANYLATE CYCLASE DGCT-RELATED"/>
    <property type="match status" value="1"/>
</dbReference>